<keyword evidence="1" id="KW-1133">Transmembrane helix</keyword>
<name>A0ABP8RT93_9PSEU</name>
<dbReference type="EMBL" id="BAABGT010000038">
    <property type="protein sequence ID" value="GAA4548157.1"/>
    <property type="molecule type" value="Genomic_DNA"/>
</dbReference>
<dbReference type="RefSeq" id="WP_345418848.1">
    <property type="nucleotide sequence ID" value="NZ_BAABGT010000038.1"/>
</dbReference>
<evidence type="ECO:0008006" key="4">
    <source>
        <dbReference type="Google" id="ProtNLM"/>
    </source>
</evidence>
<evidence type="ECO:0000313" key="3">
    <source>
        <dbReference type="Proteomes" id="UP001501598"/>
    </source>
</evidence>
<dbReference type="Proteomes" id="UP001501598">
    <property type="component" value="Unassembled WGS sequence"/>
</dbReference>
<evidence type="ECO:0000313" key="2">
    <source>
        <dbReference type="EMBL" id="GAA4548157.1"/>
    </source>
</evidence>
<reference evidence="3" key="1">
    <citation type="journal article" date="2019" name="Int. J. Syst. Evol. Microbiol.">
        <title>The Global Catalogue of Microorganisms (GCM) 10K type strain sequencing project: providing services to taxonomists for standard genome sequencing and annotation.</title>
        <authorList>
            <consortium name="The Broad Institute Genomics Platform"/>
            <consortium name="The Broad Institute Genome Sequencing Center for Infectious Disease"/>
            <person name="Wu L."/>
            <person name="Ma J."/>
        </authorList>
    </citation>
    <scope>NUCLEOTIDE SEQUENCE [LARGE SCALE GENOMIC DNA]</scope>
    <source>
        <strain evidence="3">JCM 17906</strain>
    </source>
</reference>
<evidence type="ECO:0000256" key="1">
    <source>
        <dbReference type="SAM" id="Phobius"/>
    </source>
</evidence>
<keyword evidence="3" id="KW-1185">Reference proteome</keyword>
<accession>A0ABP8RT93</accession>
<proteinExistence type="predicted"/>
<organism evidence="2 3">
    <name type="scientific">Pseudonocardia xishanensis</name>
    <dbReference type="NCBI Taxonomy" id="630995"/>
    <lineage>
        <taxon>Bacteria</taxon>
        <taxon>Bacillati</taxon>
        <taxon>Actinomycetota</taxon>
        <taxon>Actinomycetes</taxon>
        <taxon>Pseudonocardiales</taxon>
        <taxon>Pseudonocardiaceae</taxon>
        <taxon>Pseudonocardia</taxon>
    </lineage>
</organism>
<sequence>MLIWLLVRSVADLNDPAASASGTSWLGMGPPPVIGIAIVAVGVVLMIGWRLRDGTFWRERPSAAPEEPGRS</sequence>
<keyword evidence="1" id="KW-0812">Transmembrane</keyword>
<gene>
    <name evidence="2" type="ORF">GCM10023175_33900</name>
</gene>
<keyword evidence="1" id="KW-0472">Membrane</keyword>
<protein>
    <recommendedName>
        <fullName evidence="4">Secreted protein with PEP-CTERM sorting signal</fullName>
    </recommendedName>
</protein>
<feature type="transmembrane region" description="Helical" evidence="1">
    <location>
        <begin position="33"/>
        <end position="51"/>
    </location>
</feature>
<comment type="caution">
    <text evidence="2">The sequence shown here is derived from an EMBL/GenBank/DDBJ whole genome shotgun (WGS) entry which is preliminary data.</text>
</comment>